<dbReference type="PANTHER" id="PTHR30535">
    <property type="entry name" value="VITAMIN B12-BINDING PROTEIN"/>
    <property type="match status" value="1"/>
</dbReference>
<name>A0A3P1V6I0_9ACTO</name>
<reference evidence="4 5" key="1">
    <citation type="submission" date="2018-11" db="EMBL/GenBank/DDBJ databases">
        <title>Genomes From Bacteria Associated with the Canine Oral Cavity: a Test Case for Automated Genome-Based Taxonomic Assignment.</title>
        <authorList>
            <person name="Coil D.A."/>
            <person name="Jospin G."/>
            <person name="Darling A.E."/>
            <person name="Wallis C."/>
            <person name="Davis I.J."/>
            <person name="Harris S."/>
            <person name="Eisen J.A."/>
            <person name="Holcombe L.J."/>
            <person name="O'Flynn C."/>
        </authorList>
    </citation>
    <scope>NUCLEOTIDE SEQUENCE [LARGE SCALE GENOMIC DNA]</scope>
    <source>
        <strain evidence="4 5">OH5050</strain>
    </source>
</reference>
<feature type="domain" description="Fe/B12 periplasmic-binding" evidence="3">
    <location>
        <begin position="60"/>
        <end position="364"/>
    </location>
</feature>
<accession>A0A3P1V6I0</accession>
<dbReference type="Gene3D" id="3.40.50.1980">
    <property type="entry name" value="Nitrogenase molybdenum iron protein domain"/>
    <property type="match status" value="2"/>
</dbReference>
<dbReference type="PANTHER" id="PTHR30535:SF34">
    <property type="entry name" value="MOLYBDATE-BINDING PROTEIN MOLA"/>
    <property type="match status" value="1"/>
</dbReference>
<comment type="caution">
    <text evidence="4">The sequence shown here is derived from an EMBL/GenBank/DDBJ whole genome shotgun (WGS) entry which is preliminary data.</text>
</comment>
<dbReference type="PROSITE" id="PS50983">
    <property type="entry name" value="FE_B12_PBP"/>
    <property type="match status" value="1"/>
</dbReference>
<proteinExistence type="inferred from homology"/>
<feature type="chain" id="PRO_5018023552" evidence="2">
    <location>
        <begin position="25"/>
        <end position="390"/>
    </location>
</feature>
<dbReference type="PROSITE" id="PS51257">
    <property type="entry name" value="PROKAR_LIPOPROTEIN"/>
    <property type="match status" value="1"/>
</dbReference>
<evidence type="ECO:0000313" key="4">
    <source>
        <dbReference type="EMBL" id="RRD28925.1"/>
    </source>
</evidence>
<organism evidence="4 5">
    <name type="scientific">Actinomyces bowdenii</name>
    <dbReference type="NCBI Taxonomy" id="131109"/>
    <lineage>
        <taxon>Bacteria</taxon>
        <taxon>Bacillati</taxon>
        <taxon>Actinomycetota</taxon>
        <taxon>Actinomycetes</taxon>
        <taxon>Actinomycetales</taxon>
        <taxon>Actinomycetaceae</taxon>
        <taxon>Actinomyces</taxon>
    </lineage>
</organism>
<gene>
    <name evidence="4" type="ORF">EII10_08780</name>
</gene>
<dbReference type="Pfam" id="PF01497">
    <property type="entry name" value="Peripla_BP_2"/>
    <property type="match status" value="1"/>
</dbReference>
<keyword evidence="5" id="KW-1185">Reference proteome</keyword>
<dbReference type="OrthoDB" id="9775594at2"/>
<dbReference type="InterPro" id="IPR050902">
    <property type="entry name" value="ABC_Transporter_SBP"/>
</dbReference>
<dbReference type="EMBL" id="RQZC01000014">
    <property type="protein sequence ID" value="RRD28925.1"/>
    <property type="molecule type" value="Genomic_DNA"/>
</dbReference>
<keyword evidence="2" id="KW-0732">Signal</keyword>
<protein>
    <submittedName>
        <fullName evidence="4">Prevent-host-death protein</fullName>
    </submittedName>
</protein>
<dbReference type="SUPFAM" id="SSF53807">
    <property type="entry name" value="Helical backbone' metal receptor"/>
    <property type="match status" value="1"/>
</dbReference>
<evidence type="ECO:0000256" key="2">
    <source>
        <dbReference type="SAM" id="SignalP"/>
    </source>
</evidence>
<feature type="signal peptide" evidence="2">
    <location>
        <begin position="1"/>
        <end position="24"/>
    </location>
</feature>
<evidence type="ECO:0000259" key="3">
    <source>
        <dbReference type="PROSITE" id="PS50983"/>
    </source>
</evidence>
<dbReference type="InterPro" id="IPR002491">
    <property type="entry name" value="ABC_transptr_periplasmic_BD"/>
</dbReference>
<evidence type="ECO:0000256" key="1">
    <source>
        <dbReference type="ARBA" id="ARBA00008814"/>
    </source>
</evidence>
<comment type="similarity">
    <text evidence="1">Belongs to the bacterial solute-binding protein 8 family.</text>
</comment>
<dbReference type="Proteomes" id="UP000271272">
    <property type="component" value="Unassembled WGS sequence"/>
</dbReference>
<sequence length="390" mass="42104">MRRRTLLLALPLTAALTACGVASRAGGGSSAGTASSSGGGGFTVTDVVGREVAFEAQPRRVVMSESRQAYSLAFLNKDNPIDKVVAWGTDLQKAAPDFYDKLLEVAPAAEGIPTIGSIKSGDLTVESLISHEPDVVVLTLDAYNEGTQGDIISKMEAQGLRYVVTDFRRDPVRNTVPSVRLLGEIMDCRDTAQQFLDFYSTHVDPVVDKAKGLSSRPTTFLWRGPGLNDPCSTYSTANLGAVVTATGGTNIADDLLPGEEGVLTPEQVIASAPQNIIATGGEWGGQTLKDTAKTSYVHLGYKADEASARASLDQLKDQPGFDQLTAFADKRVYGVYHQFYDAPYNFVAYLAFAKWQNPEEFKDLDPQGAWEEFHETFMPWKAQGVFITGI</sequence>
<evidence type="ECO:0000313" key="5">
    <source>
        <dbReference type="Proteomes" id="UP000271272"/>
    </source>
</evidence>
<dbReference type="RefSeq" id="WP_124934130.1">
    <property type="nucleotide sequence ID" value="NZ_RQZC01000014.1"/>
</dbReference>
<dbReference type="AlphaFoldDB" id="A0A3P1V6I0"/>